<evidence type="ECO:0000256" key="2">
    <source>
        <dbReference type="SAM" id="MobiDB-lite"/>
    </source>
</evidence>
<evidence type="ECO:0000313" key="3">
    <source>
        <dbReference type="EMBL" id="CAK9058444.1"/>
    </source>
</evidence>
<protein>
    <submittedName>
        <fullName evidence="3">A disintegrin and metalloproteinase with thrombospondin motifs 9</fullName>
    </submittedName>
</protein>
<dbReference type="Proteomes" id="UP001642464">
    <property type="component" value="Unassembled WGS sequence"/>
</dbReference>
<evidence type="ECO:0000313" key="4">
    <source>
        <dbReference type="Proteomes" id="UP001642464"/>
    </source>
</evidence>
<dbReference type="InterPro" id="IPR002110">
    <property type="entry name" value="Ankyrin_rpt"/>
</dbReference>
<keyword evidence="3" id="KW-0645">Protease</keyword>
<dbReference type="SUPFAM" id="SSF51182">
    <property type="entry name" value="RmlC-like cupins"/>
    <property type="match status" value="1"/>
</dbReference>
<keyword evidence="1" id="KW-0040">ANK repeat</keyword>
<evidence type="ECO:0000256" key="1">
    <source>
        <dbReference type="PROSITE-ProRule" id="PRU00023"/>
    </source>
</evidence>
<comment type="caution">
    <text evidence="3">The sequence shown here is derived from an EMBL/GenBank/DDBJ whole genome shotgun (WGS) entry which is preliminary data.</text>
</comment>
<feature type="region of interest" description="Disordered" evidence="2">
    <location>
        <begin position="423"/>
        <end position="474"/>
    </location>
</feature>
<organism evidence="3 4">
    <name type="scientific">Durusdinium trenchii</name>
    <dbReference type="NCBI Taxonomy" id="1381693"/>
    <lineage>
        <taxon>Eukaryota</taxon>
        <taxon>Sar</taxon>
        <taxon>Alveolata</taxon>
        <taxon>Dinophyceae</taxon>
        <taxon>Suessiales</taxon>
        <taxon>Symbiodiniaceae</taxon>
        <taxon>Durusdinium</taxon>
    </lineage>
</organism>
<dbReference type="EMBL" id="CAXAMM010026213">
    <property type="protein sequence ID" value="CAK9058444.1"/>
    <property type="molecule type" value="Genomic_DNA"/>
</dbReference>
<keyword evidence="3" id="KW-0378">Hydrolase</keyword>
<reference evidence="3 4" key="1">
    <citation type="submission" date="2024-02" db="EMBL/GenBank/DDBJ databases">
        <authorList>
            <person name="Chen Y."/>
            <person name="Shah S."/>
            <person name="Dougan E. K."/>
            <person name="Thang M."/>
            <person name="Chan C."/>
        </authorList>
    </citation>
    <scope>NUCLEOTIDE SEQUENCE [LARGE SCALE GENOMIC DNA]</scope>
</reference>
<keyword evidence="4" id="KW-1185">Reference proteome</keyword>
<dbReference type="InterPro" id="IPR011051">
    <property type="entry name" value="RmlC_Cupin_sf"/>
</dbReference>
<dbReference type="Gene3D" id="2.60.120.10">
    <property type="entry name" value="Jelly Rolls"/>
    <property type="match status" value="1"/>
</dbReference>
<keyword evidence="3" id="KW-0482">Metalloprotease</keyword>
<gene>
    <name evidence="3" type="ORF">SCF082_LOCUS31147</name>
</gene>
<proteinExistence type="predicted"/>
<name>A0ABP0N6D7_9DINO</name>
<dbReference type="InterPro" id="IPR014710">
    <property type="entry name" value="RmlC-like_jellyroll"/>
</dbReference>
<feature type="compositionally biased region" description="Low complexity" evidence="2">
    <location>
        <begin position="423"/>
        <end position="438"/>
    </location>
</feature>
<sequence>MASRGSREVGADLLGTEQRKLLDKTFKELTENCLFPCRNLQCRERKRFKGVTDNARIPCRIRVFKNDRDITEIADETIKIPDIIFREKQEQFGHQVIPWNQRTPRQLFLYNQQILERDLEIDVLKIRCICVSCNKVVSECHAVDTKEKLHLEVKEYVAHDRNLPLLYDRQSANLDLPDDASKVCALSHGPGVNRFVDEVLPRHIEAIRASLRNGALQQRLSEKSQDARTMFQDPKKTYIRIGLGLRELGGLTAILELWPQGYRSPKHHHGGCAGSVRVLHGELHCYLYKTLLDETPMEFEHGDCGLSLPHGKHQKLMLKAPATTWLNRQNWWTHEVWCGSDNPGDFALSLHLYKSCTDEFAFVKPPANGRAVLAKGGPKNDFFWNLREEGMGLLDTDDRVKEIGQGEGGRPKNFVETVLSAHAAGPSSGSGEVSPSLGYPSQPELHQAAQPASSSKAGGYAPEASTPPVDTTGWSLHKAAKEGEGEILQALLHGGADKDLLRSISCYSAFYGNHGRFSSGSR</sequence>
<dbReference type="PROSITE" id="PS50088">
    <property type="entry name" value="ANK_REPEAT"/>
    <property type="match status" value="1"/>
</dbReference>
<feature type="repeat" description="ANK" evidence="1">
    <location>
        <begin position="476"/>
        <end position="503"/>
    </location>
</feature>
<dbReference type="GO" id="GO:0008237">
    <property type="term" value="F:metallopeptidase activity"/>
    <property type="evidence" value="ECO:0007669"/>
    <property type="project" value="UniProtKB-KW"/>
</dbReference>
<accession>A0ABP0N6D7</accession>